<feature type="domain" description="Zinc transporter ZIP4 N-terminal" evidence="12">
    <location>
        <begin position="66"/>
        <end position="224"/>
    </location>
</feature>
<feature type="chain" id="PRO_5029782122" description="Zinc transporter ZIP12" evidence="11">
    <location>
        <begin position="24"/>
        <end position="607"/>
    </location>
</feature>
<feature type="transmembrane region" description="Helical" evidence="10">
    <location>
        <begin position="548"/>
        <end position="566"/>
    </location>
</feature>
<protein>
    <recommendedName>
        <fullName evidence="7">Zinc transporter ZIP12</fullName>
    </recommendedName>
    <alternativeName>
        <fullName evidence="8">Solute carrier family 39 member 12</fullName>
    </alternativeName>
    <alternativeName>
        <fullName evidence="9">Zrt- and Irt-like protein 12</fullName>
    </alternativeName>
</protein>
<keyword evidence="11" id="KW-0732">Signal</keyword>
<reference evidence="14" key="3">
    <citation type="submission" date="2025-09" db="UniProtKB">
        <authorList>
            <consortium name="Ensembl"/>
        </authorList>
    </citation>
    <scope>IDENTIFICATION</scope>
</reference>
<dbReference type="Pfam" id="PF02535">
    <property type="entry name" value="Zip"/>
    <property type="match status" value="1"/>
</dbReference>
<dbReference type="PANTHER" id="PTHR12191:SF4">
    <property type="entry name" value="ZINC TRANSPORTER ZIP12"/>
    <property type="match status" value="1"/>
</dbReference>
<proteinExistence type="inferred from homology"/>
<evidence type="ECO:0000256" key="9">
    <source>
        <dbReference type="ARBA" id="ARBA00042971"/>
    </source>
</evidence>
<evidence type="ECO:0000256" key="6">
    <source>
        <dbReference type="ARBA" id="ARBA00034634"/>
    </source>
</evidence>
<evidence type="ECO:0000256" key="11">
    <source>
        <dbReference type="SAM" id="SignalP"/>
    </source>
</evidence>
<dbReference type="PANTHER" id="PTHR12191">
    <property type="entry name" value="SOLUTE CARRIER FAMILY 39"/>
    <property type="match status" value="1"/>
</dbReference>
<sequence>MHLRTNHPIWGVVSFFLLPIVVPEILQENLTARDGIHPRSPSQLMEVLHVLSSDNDTQSQNYSRRLIQTLLEKTGCPHRIHGKQEDCNLCLEPDALLLIAGGDFEDHLSEEVFQRISLLLLYYIIHQDEICASKLNLSSKDYQFYLHSLLSLRQDEDCYSFSQNETEDILASVRQHFNPSRSQCMETKILQQKSGIISNNGADENTLPRLAATIISLSLQGVCLGQRSLPSPDYFMEYIFSSLNSTSTLHLPEIDHLLNVLWTQIPCNKREQIFPHKRRWKNFTIQDWAHLNLSASAELDGDSRDNTETWDQACFSAKELVEIFLPNSHSPISKEHFQQISPAIIQQLLSCSCQLTKYQQAKLPPTALEKYGYSTAAVLLITVGSMFGTTLILFSNCEENYKLVLQLFVGLAVGTLSGDALLHLIPQKSSEDSDTTEIPIDSLTSSNRKRKAISLLAVMILVGDSLHNFADGLVIGAAFSSSTESGVTTTIAILCHEIPHEMGDFAVLLSSGLSIKIAILMNFISALTAFIGLYIGLSVSTDPCIQNWILTVTAGMFLYLSLVEMLPEMTHVQTQRPWLMFLLQNFGLILGWLSLLMLAIYEHNIKI</sequence>
<comment type="similarity">
    <text evidence="2">Belongs to the ZIP transporter (TC 2.A.5) family.</text>
</comment>
<evidence type="ECO:0000256" key="1">
    <source>
        <dbReference type="ARBA" id="ARBA00004141"/>
    </source>
</evidence>
<evidence type="ECO:0000256" key="2">
    <source>
        <dbReference type="ARBA" id="ARBA00006939"/>
    </source>
</evidence>
<feature type="signal peptide" evidence="11">
    <location>
        <begin position="1"/>
        <end position="23"/>
    </location>
</feature>
<dbReference type="Pfam" id="PF18292">
    <property type="entry name" value="ZIP4_domain"/>
    <property type="match status" value="1"/>
</dbReference>
<dbReference type="GO" id="GO:0005886">
    <property type="term" value="C:plasma membrane"/>
    <property type="evidence" value="ECO:0007669"/>
    <property type="project" value="TreeGrafter"/>
</dbReference>
<dbReference type="AlphaFoldDB" id="A0A7N4PJD2"/>
<dbReference type="InterPro" id="IPR041137">
    <property type="entry name" value="ZIP4_N"/>
</dbReference>
<feature type="domain" description="Zinc transporter ZIP4/12 EF-hand" evidence="13">
    <location>
        <begin position="232"/>
        <end position="350"/>
    </location>
</feature>
<dbReference type="Ensembl" id="ENSSHAT00000043412.1">
    <property type="protein sequence ID" value="ENSSHAP00000039381.1"/>
    <property type="gene ID" value="ENSSHAG00000011792.2"/>
</dbReference>
<organism evidence="14 15">
    <name type="scientific">Sarcophilus harrisii</name>
    <name type="common">Tasmanian devil</name>
    <name type="synonym">Sarcophilus laniarius</name>
    <dbReference type="NCBI Taxonomy" id="9305"/>
    <lineage>
        <taxon>Eukaryota</taxon>
        <taxon>Metazoa</taxon>
        <taxon>Chordata</taxon>
        <taxon>Craniata</taxon>
        <taxon>Vertebrata</taxon>
        <taxon>Euteleostomi</taxon>
        <taxon>Mammalia</taxon>
        <taxon>Metatheria</taxon>
        <taxon>Dasyuromorphia</taxon>
        <taxon>Dasyuridae</taxon>
        <taxon>Sarcophilus</taxon>
    </lineage>
</organism>
<evidence type="ECO:0000259" key="13">
    <source>
        <dbReference type="Pfam" id="PF21116"/>
    </source>
</evidence>
<name>A0A7N4PJD2_SARHA</name>
<evidence type="ECO:0000256" key="7">
    <source>
        <dbReference type="ARBA" id="ARBA00040591"/>
    </source>
</evidence>
<dbReference type="GO" id="GO:0005385">
    <property type="term" value="F:zinc ion transmembrane transporter activity"/>
    <property type="evidence" value="ECO:0007669"/>
    <property type="project" value="TreeGrafter"/>
</dbReference>
<keyword evidence="5 10" id="KW-0472">Membrane</keyword>
<accession>A0A7N4PJD2</accession>
<feature type="transmembrane region" description="Helical" evidence="10">
    <location>
        <begin position="371"/>
        <end position="394"/>
    </location>
</feature>
<feature type="transmembrane region" description="Helical" evidence="10">
    <location>
        <begin position="517"/>
        <end position="536"/>
    </location>
</feature>
<dbReference type="InterPro" id="IPR003689">
    <property type="entry name" value="ZIP"/>
</dbReference>
<gene>
    <name evidence="14" type="primary">SLC39A12</name>
</gene>
<reference evidence="14 15" key="1">
    <citation type="journal article" date="2011" name="Proc. Natl. Acad. Sci. U.S.A.">
        <title>Genetic diversity and population structure of the endangered marsupial Sarcophilus harrisii (Tasmanian devil).</title>
        <authorList>
            <person name="Miller W."/>
            <person name="Hayes V.M."/>
            <person name="Ratan A."/>
            <person name="Petersen D.C."/>
            <person name="Wittekindt N.E."/>
            <person name="Miller J."/>
            <person name="Walenz B."/>
            <person name="Knight J."/>
            <person name="Qi J."/>
            <person name="Zhao F."/>
            <person name="Wang Q."/>
            <person name="Bedoya-Reina O.C."/>
            <person name="Katiyar N."/>
            <person name="Tomsho L.P."/>
            <person name="Kasson L.M."/>
            <person name="Hardie R.A."/>
            <person name="Woodbridge P."/>
            <person name="Tindall E.A."/>
            <person name="Bertelsen M.F."/>
            <person name="Dixon D."/>
            <person name="Pyecroft S."/>
            <person name="Helgen K.M."/>
            <person name="Lesk A.M."/>
            <person name="Pringle T.H."/>
            <person name="Patterson N."/>
            <person name="Zhang Y."/>
            <person name="Kreiss A."/>
            <person name="Woods G.M."/>
            <person name="Jones M.E."/>
            <person name="Schuster S.C."/>
        </authorList>
    </citation>
    <scope>NUCLEOTIDE SEQUENCE [LARGE SCALE GENOMIC DNA]</scope>
</reference>
<keyword evidence="4 10" id="KW-1133">Transmembrane helix</keyword>
<evidence type="ECO:0000259" key="12">
    <source>
        <dbReference type="Pfam" id="PF18292"/>
    </source>
</evidence>
<keyword evidence="15" id="KW-1185">Reference proteome</keyword>
<dbReference type="InterPro" id="IPR050799">
    <property type="entry name" value="ZIP_Transporter"/>
</dbReference>
<evidence type="ECO:0000256" key="10">
    <source>
        <dbReference type="SAM" id="Phobius"/>
    </source>
</evidence>
<feature type="transmembrane region" description="Helical" evidence="10">
    <location>
        <begin position="578"/>
        <end position="601"/>
    </location>
</feature>
<dbReference type="GeneTree" id="ENSGT00940000157914"/>
<dbReference type="GO" id="GO:0140410">
    <property type="term" value="F:monoatomic cation:bicarbonate symporter activity"/>
    <property type="evidence" value="ECO:0007669"/>
    <property type="project" value="TreeGrafter"/>
</dbReference>
<evidence type="ECO:0000256" key="4">
    <source>
        <dbReference type="ARBA" id="ARBA00022989"/>
    </source>
</evidence>
<comment type="subcellular location">
    <subcellularLocation>
        <location evidence="1">Membrane</location>
        <topology evidence="1">Multi-pass membrane protein</topology>
    </subcellularLocation>
</comment>
<evidence type="ECO:0000256" key="8">
    <source>
        <dbReference type="ARBA" id="ARBA00042541"/>
    </source>
</evidence>
<keyword evidence="3 10" id="KW-0812">Transmembrane</keyword>
<evidence type="ECO:0000256" key="3">
    <source>
        <dbReference type="ARBA" id="ARBA00022692"/>
    </source>
</evidence>
<feature type="transmembrane region" description="Helical" evidence="10">
    <location>
        <begin position="403"/>
        <end position="425"/>
    </location>
</feature>
<comment type="catalytic activity">
    <reaction evidence="6">
        <text>Zn(2+)(in) = Zn(2+)(out)</text>
        <dbReference type="Rhea" id="RHEA:29351"/>
        <dbReference type="ChEBI" id="CHEBI:29105"/>
    </reaction>
</comment>
<dbReference type="GO" id="GO:0030003">
    <property type="term" value="P:intracellular monoatomic cation homeostasis"/>
    <property type="evidence" value="ECO:0007669"/>
    <property type="project" value="TreeGrafter"/>
</dbReference>
<dbReference type="InterPro" id="IPR049406">
    <property type="entry name" value="ZIP4_12_EF-hand"/>
</dbReference>
<dbReference type="GO" id="GO:0071578">
    <property type="term" value="P:zinc ion import across plasma membrane"/>
    <property type="evidence" value="ECO:0007669"/>
    <property type="project" value="TreeGrafter"/>
</dbReference>
<dbReference type="Proteomes" id="UP000007648">
    <property type="component" value="Unassembled WGS sequence"/>
</dbReference>
<evidence type="ECO:0000313" key="14">
    <source>
        <dbReference type="Ensembl" id="ENSSHAP00000039381.1"/>
    </source>
</evidence>
<reference evidence="14" key="2">
    <citation type="submission" date="2025-08" db="UniProtKB">
        <authorList>
            <consortium name="Ensembl"/>
        </authorList>
    </citation>
    <scope>IDENTIFICATION</scope>
</reference>
<evidence type="ECO:0000313" key="15">
    <source>
        <dbReference type="Proteomes" id="UP000007648"/>
    </source>
</evidence>
<evidence type="ECO:0000256" key="5">
    <source>
        <dbReference type="ARBA" id="ARBA00023136"/>
    </source>
</evidence>
<dbReference type="Pfam" id="PF21116">
    <property type="entry name" value="EF-hand_Zip"/>
    <property type="match status" value="1"/>
</dbReference>